<dbReference type="SUPFAM" id="SSF52151">
    <property type="entry name" value="FabD/lysophospholipase-like"/>
    <property type="match status" value="1"/>
</dbReference>
<keyword evidence="4" id="KW-0045">Antibiotic biosynthesis</keyword>
<dbReference type="Pfam" id="PF00550">
    <property type="entry name" value="PP-binding"/>
    <property type="match status" value="1"/>
</dbReference>
<dbReference type="InterPro" id="IPR020806">
    <property type="entry name" value="PKS_PP-bd"/>
</dbReference>
<name>A0ABS0RPL6_9ACTN</name>
<dbReference type="Gene3D" id="3.30.70.3290">
    <property type="match status" value="1"/>
</dbReference>
<dbReference type="Pfam" id="PF08659">
    <property type="entry name" value="KR"/>
    <property type="match status" value="1"/>
</dbReference>
<keyword evidence="6" id="KW-0012">Acyltransferase</keyword>
<gene>
    <name evidence="8" type="ORF">JBF12_39035</name>
</gene>
<evidence type="ECO:0000256" key="1">
    <source>
        <dbReference type="ARBA" id="ARBA00022450"/>
    </source>
</evidence>
<dbReference type="InterPro" id="IPR016036">
    <property type="entry name" value="Malonyl_transacylase_ACP-bd"/>
</dbReference>
<dbReference type="InterPro" id="IPR016035">
    <property type="entry name" value="Acyl_Trfase/lysoPLipase"/>
</dbReference>
<evidence type="ECO:0000256" key="2">
    <source>
        <dbReference type="ARBA" id="ARBA00022553"/>
    </source>
</evidence>
<comment type="caution">
    <text evidence="8">The sequence shown here is derived from an EMBL/GenBank/DDBJ whole genome shotgun (WGS) entry which is preliminary data.</text>
</comment>
<sequence length="871" mass="91626">IAAACVAGVLSLEDAARVVCVRSRLIARRLAGRGGMVSLPLPLAEVEGLIAPFGDGLVVAAVNGPESVVVSGTSEAVAALVEREPRARRIAVDYASHSPAVQDLREELLAALGPITPAVGTVPVHSSVAGGPIDGSIMDAEYWYTNLREPVDFHGAVSGLVAGGFRLFLEMSPHPVLTTSIEETADTVALGTLRRGEGTLDRVYRALGEAFAHGVSVDWRPAYPGARVVDLPTYAFQHQHFWVTSPRDRVSATDRWRHRIDWSPLPEPPAAAEPGRWLVLGATGATGAPGTAWTESIVRALGEQAVQVSAEAPRAELAGRLRAQPPADGALLTPGTPVEAAAMLQALDDAGLAMPTWIATRAAVAVGSADPRPWADQAGVWGLGRVAAWEYPTHWGGLVDLPAELDEAAAARLRSLLTEEKAENQVAIRSTGLYGRRLVRAAPDAPARAWTPEGTVLITGGTGGLGAEVARWAAGRGADHLILLSRRGPDAPGAETLREACEQAGARVTFVAADVADRERMAAVFDEHPVTSVFHLAASLDDGVLDTLTPDGFATVARAKVRGAQVLDELTRGRGLSAFVLFSSISGVFGVPGLGAYAAANAMLDALAVARRAAGEQALAVAWGAWAGEGLATHVVGDERLRRMGLTAMPAKAALVALEHALNREDTTVAVFDADWNRVPAHTRDGLGTLLHELPEARGPAAVSRPDAADLRTLLAGLDAVRRTAKLRDLVHAEVADALGHDDTVAVDPRRAFSELGFDSLTSVRLRNRLTELTGLSMPVTVVFDFPTVTELGEHLAGRLGGDGPDAAELLARLETLLDEAGPDEQGTLLSGMEALLSRRRPPALATDHFASASDEEMFSFIDRDQAQDPA</sequence>
<dbReference type="PANTHER" id="PTHR43775">
    <property type="entry name" value="FATTY ACID SYNTHASE"/>
    <property type="match status" value="1"/>
</dbReference>
<dbReference type="InterPro" id="IPR050091">
    <property type="entry name" value="PKS_NRPS_Biosynth_Enz"/>
</dbReference>
<dbReference type="InterPro" id="IPR014043">
    <property type="entry name" value="Acyl_transferase_dom"/>
</dbReference>
<dbReference type="InterPro" id="IPR036291">
    <property type="entry name" value="NAD(P)-bd_dom_sf"/>
</dbReference>
<dbReference type="InterPro" id="IPR009081">
    <property type="entry name" value="PP-bd_ACP"/>
</dbReference>
<dbReference type="Gene3D" id="1.10.1200.10">
    <property type="entry name" value="ACP-like"/>
    <property type="match status" value="1"/>
</dbReference>
<keyword evidence="3" id="KW-0808">Transferase</keyword>
<proteinExistence type="predicted"/>
<dbReference type="SUPFAM" id="SSF51735">
    <property type="entry name" value="NAD(P)-binding Rossmann-fold domains"/>
    <property type="match status" value="2"/>
</dbReference>
<evidence type="ECO:0000256" key="3">
    <source>
        <dbReference type="ARBA" id="ARBA00022679"/>
    </source>
</evidence>
<dbReference type="PROSITE" id="PS00012">
    <property type="entry name" value="PHOSPHOPANTETHEINE"/>
    <property type="match status" value="1"/>
</dbReference>
<dbReference type="SMART" id="SM00827">
    <property type="entry name" value="PKS_AT"/>
    <property type="match status" value="1"/>
</dbReference>
<dbReference type="Proteomes" id="UP000638849">
    <property type="component" value="Unassembled WGS sequence"/>
</dbReference>
<dbReference type="Gene3D" id="3.40.50.720">
    <property type="entry name" value="NAD(P)-binding Rossmann-like Domain"/>
    <property type="match status" value="1"/>
</dbReference>
<feature type="domain" description="Carrier" evidence="7">
    <location>
        <begin position="725"/>
        <end position="800"/>
    </location>
</feature>
<evidence type="ECO:0000313" key="9">
    <source>
        <dbReference type="Proteomes" id="UP000638849"/>
    </source>
</evidence>
<dbReference type="SMART" id="SM01294">
    <property type="entry name" value="PKS_PP_betabranch"/>
    <property type="match status" value="1"/>
</dbReference>
<dbReference type="InterPro" id="IPR006162">
    <property type="entry name" value="Ppantetheine_attach_site"/>
</dbReference>
<dbReference type="SMART" id="SM00822">
    <property type="entry name" value="PKS_KR"/>
    <property type="match status" value="1"/>
</dbReference>
<dbReference type="PANTHER" id="PTHR43775:SF51">
    <property type="entry name" value="INACTIVE PHENOLPHTHIOCEROL SYNTHESIS POLYKETIDE SYNTHASE TYPE I PKS1-RELATED"/>
    <property type="match status" value="1"/>
</dbReference>
<dbReference type="RefSeq" id="WP_198281418.1">
    <property type="nucleotide sequence ID" value="NZ_JAEEAQ010000680.1"/>
</dbReference>
<dbReference type="InterPro" id="IPR013968">
    <property type="entry name" value="PKS_KR"/>
</dbReference>
<accession>A0ABS0RPL6</accession>
<evidence type="ECO:0000256" key="6">
    <source>
        <dbReference type="ARBA" id="ARBA00023315"/>
    </source>
</evidence>
<evidence type="ECO:0000256" key="4">
    <source>
        <dbReference type="ARBA" id="ARBA00023194"/>
    </source>
</evidence>
<dbReference type="Pfam" id="PF00698">
    <property type="entry name" value="Acyl_transf_1"/>
    <property type="match status" value="1"/>
</dbReference>
<organism evidence="8 9">
    <name type="scientific">Streptomyces javensis</name>
    <dbReference type="NCBI Taxonomy" id="114698"/>
    <lineage>
        <taxon>Bacteria</taxon>
        <taxon>Bacillati</taxon>
        <taxon>Actinomycetota</taxon>
        <taxon>Actinomycetes</taxon>
        <taxon>Kitasatosporales</taxon>
        <taxon>Streptomycetaceae</taxon>
        <taxon>Streptomyces</taxon>
        <taxon>Streptomyces violaceusniger group</taxon>
    </lineage>
</organism>
<evidence type="ECO:0000259" key="7">
    <source>
        <dbReference type="PROSITE" id="PS50075"/>
    </source>
</evidence>
<keyword evidence="2" id="KW-0597">Phosphoprotein</keyword>
<evidence type="ECO:0000313" key="8">
    <source>
        <dbReference type="EMBL" id="MBI0318865.1"/>
    </source>
</evidence>
<dbReference type="Gene3D" id="3.40.366.10">
    <property type="entry name" value="Malonyl-Coenzyme A Acyl Carrier Protein, domain 2"/>
    <property type="match status" value="1"/>
</dbReference>
<dbReference type="InterPro" id="IPR036736">
    <property type="entry name" value="ACP-like_sf"/>
</dbReference>
<dbReference type="SMART" id="SM00823">
    <property type="entry name" value="PKS_PP"/>
    <property type="match status" value="1"/>
</dbReference>
<dbReference type="SUPFAM" id="SSF47336">
    <property type="entry name" value="ACP-like"/>
    <property type="match status" value="1"/>
</dbReference>
<dbReference type="CDD" id="cd08952">
    <property type="entry name" value="KR_1_SDR_x"/>
    <property type="match status" value="1"/>
</dbReference>
<keyword evidence="9" id="KW-1185">Reference proteome</keyword>
<evidence type="ECO:0000256" key="5">
    <source>
        <dbReference type="ARBA" id="ARBA00023268"/>
    </source>
</evidence>
<dbReference type="EMBL" id="JAEEAQ010000680">
    <property type="protein sequence ID" value="MBI0318865.1"/>
    <property type="molecule type" value="Genomic_DNA"/>
</dbReference>
<keyword evidence="5" id="KW-0511">Multifunctional enzyme</keyword>
<dbReference type="PROSITE" id="PS50075">
    <property type="entry name" value="CARRIER"/>
    <property type="match status" value="1"/>
</dbReference>
<reference evidence="8 9" key="1">
    <citation type="submission" date="2020-12" db="EMBL/GenBank/DDBJ databases">
        <authorList>
            <person name="Kusuma A.B."/>
            <person name="Nouioui I."/>
            <person name="Goodfellow M."/>
        </authorList>
    </citation>
    <scope>NUCLEOTIDE SEQUENCE [LARGE SCALE GENOMIC DNA]</scope>
    <source>
        <strain evidence="8 9">DSM 41764</strain>
    </source>
</reference>
<dbReference type="InterPro" id="IPR057326">
    <property type="entry name" value="KR_dom"/>
</dbReference>
<feature type="non-terminal residue" evidence="8">
    <location>
        <position position="1"/>
    </location>
</feature>
<protein>
    <submittedName>
        <fullName evidence="8">SDR family NAD(P)-dependent oxidoreductase</fullName>
    </submittedName>
</protein>
<keyword evidence="1" id="KW-0596">Phosphopantetheine</keyword>
<dbReference type="InterPro" id="IPR001227">
    <property type="entry name" value="Ac_transferase_dom_sf"/>
</dbReference>
<dbReference type="SUPFAM" id="SSF55048">
    <property type="entry name" value="Probable ACP-binding domain of malonyl-CoA ACP transacylase"/>
    <property type="match status" value="1"/>
</dbReference>